<dbReference type="Gene3D" id="2.60.120.10">
    <property type="entry name" value="Jelly Rolls"/>
    <property type="match status" value="1"/>
</dbReference>
<comment type="catalytic activity">
    <reaction evidence="1 6">
        <text>5-dehydro-4-deoxy-D-glucuronate = 3-deoxy-D-glycero-2,5-hexodiulosonate</text>
        <dbReference type="Rhea" id="RHEA:23896"/>
        <dbReference type="ChEBI" id="CHEBI:17117"/>
        <dbReference type="ChEBI" id="CHEBI:29071"/>
        <dbReference type="EC" id="5.3.1.17"/>
    </reaction>
</comment>
<proteinExistence type="inferred from homology"/>
<dbReference type="InterPro" id="IPR021120">
    <property type="entry name" value="KduI/IolB_isomerase"/>
</dbReference>
<comment type="cofactor">
    <cofactor evidence="6">
        <name>Zn(2+)</name>
        <dbReference type="ChEBI" id="CHEBI:29105"/>
    </cofactor>
    <text evidence="6">Binds 1 zinc ion per subunit.</text>
</comment>
<accession>A0ABR6W4C7</accession>
<dbReference type="PANTHER" id="PTHR38461:SF1">
    <property type="entry name" value="4-DEOXY-L-THREO-5-HEXOSULOSE-URONATE KETOL-ISOMERASE"/>
    <property type="match status" value="1"/>
</dbReference>
<sequence>MITTVPTETNTGGHDSLTPPQPQQRYASSPTAITGASTAQLRDDFLIESVFRSGEVTATYSHYDRMLLGGAMPINEPLDLPNYSELKADFFLQRREIGIINVGGSGSVTADGVAYELDKLDCLYIGQGCQTVSFSSYDPDRPAQFYWLSAPAHRPCPTRLVASTDAMPTEMGTSEAANQRTIYKYIHNGGAESCQLVMGLTALKSGSVWNTMPAHTHDRRSEAYLYFDLPVEQRVIHLMGQATETRHLLVADREAIISPPWSIHAGCGTSSYSFIWGMAGENKEFTDMDAIPISALR</sequence>
<dbReference type="NCBIfam" id="NF002091">
    <property type="entry name" value="PRK00924.1"/>
    <property type="match status" value="1"/>
</dbReference>
<name>A0ABR6W4C7_9BACT</name>
<dbReference type="EMBL" id="VFIA01000007">
    <property type="protein sequence ID" value="MBC3791074.1"/>
    <property type="molecule type" value="Genomic_DNA"/>
</dbReference>
<dbReference type="PIRSF" id="PIRSF006625">
    <property type="entry name" value="KduI"/>
    <property type="match status" value="1"/>
</dbReference>
<evidence type="ECO:0000256" key="4">
    <source>
        <dbReference type="ARBA" id="ARBA00022833"/>
    </source>
</evidence>
<evidence type="ECO:0000256" key="1">
    <source>
        <dbReference type="ARBA" id="ARBA00000552"/>
    </source>
</evidence>
<evidence type="ECO:0000256" key="7">
    <source>
        <dbReference type="SAM" id="MobiDB-lite"/>
    </source>
</evidence>
<dbReference type="Gene3D" id="2.60.120.520">
    <property type="entry name" value="pectin degrading enzyme 5-keto 4- deoxyuronate isomerase, domain 1"/>
    <property type="match status" value="1"/>
</dbReference>
<feature type="binding site" evidence="6">
    <location>
        <position position="222"/>
    </location>
    <ligand>
        <name>Zn(2+)</name>
        <dbReference type="ChEBI" id="CHEBI:29105"/>
    </ligand>
</feature>
<keyword evidence="4 6" id="KW-0862">Zinc</keyword>
<comment type="pathway">
    <text evidence="6">Glycan metabolism; pectin degradation; 2-dehydro-3-deoxy-D-gluconate from pectin: step 4/5.</text>
</comment>
<evidence type="ECO:0000256" key="3">
    <source>
        <dbReference type="ARBA" id="ARBA00022723"/>
    </source>
</evidence>
<evidence type="ECO:0000313" key="8">
    <source>
        <dbReference type="EMBL" id="MBC3791074.1"/>
    </source>
</evidence>
<dbReference type="HAMAP" id="MF_00687">
    <property type="entry name" value="KduI"/>
    <property type="match status" value="1"/>
</dbReference>
<dbReference type="EC" id="5.3.1.17" evidence="6"/>
<dbReference type="Proteomes" id="UP000700732">
    <property type="component" value="Unassembled WGS sequence"/>
</dbReference>
<dbReference type="SUPFAM" id="SSF51182">
    <property type="entry name" value="RmlC-like cupins"/>
    <property type="match status" value="1"/>
</dbReference>
<comment type="caution">
    <text evidence="8">The sequence shown here is derived from an EMBL/GenBank/DDBJ whole genome shotgun (WGS) entry which is preliminary data.</text>
</comment>
<keyword evidence="5 6" id="KW-0413">Isomerase</keyword>
<dbReference type="InterPro" id="IPR007045">
    <property type="entry name" value="KduI"/>
</dbReference>
<dbReference type="CDD" id="cd20294">
    <property type="entry name" value="cupin_KduI_N"/>
    <property type="match status" value="1"/>
</dbReference>
<feature type="compositionally biased region" description="Polar residues" evidence="7">
    <location>
        <begin position="1"/>
        <end position="13"/>
    </location>
</feature>
<evidence type="ECO:0000256" key="5">
    <source>
        <dbReference type="ARBA" id="ARBA00023235"/>
    </source>
</evidence>
<organism evidence="8 9">
    <name type="scientific">Spirosoma utsteinense</name>
    <dbReference type="NCBI Taxonomy" id="2585773"/>
    <lineage>
        <taxon>Bacteria</taxon>
        <taxon>Pseudomonadati</taxon>
        <taxon>Bacteroidota</taxon>
        <taxon>Cytophagia</taxon>
        <taxon>Cytophagales</taxon>
        <taxon>Cytophagaceae</taxon>
        <taxon>Spirosoma</taxon>
    </lineage>
</organism>
<feature type="binding site" evidence="6">
    <location>
        <position position="217"/>
    </location>
    <ligand>
        <name>Zn(2+)</name>
        <dbReference type="ChEBI" id="CHEBI:29105"/>
    </ligand>
</feature>
<feature type="region of interest" description="Disordered" evidence="7">
    <location>
        <begin position="1"/>
        <end position="31"/>
    </location>
</feature>
<dbReference type="Pfam" id="PF04962">
    <property type="entry name" value="KduI"/>
    <property type="match status" value="1"/>
</dbReference>
<dbReference type="InterPro" id="IPR011051">
    <property type="entry name" value="RmlC_Cupin_sf"/>
</dbReference>
<dbReference type="InterPro" id="IPR027449">
    <property type="entry name" value="KduI_N"/>
</dbReference>
<dbReference type="InterPro" id="IPR014710">
    <property type="entry name" value="RmlC-like_jellyroll"/>
</dbReference>
<dbReference type="PANTHER" id="PTHR38461">
    <property type="entry name" value="4-DEOXY-L-THREO-5-HEXOSULOSE-URONATE KETOL-ISOMERASE"/>
    <property type="match status" value="1"/>
</dbReference>
<feature type="binding site" evidence="6">
    <location>
        <position position="264"/>
    </location>
    <ligand>
        <name>Zn(2+)</name>
        <dbReference type="ChEBI" id="CHEBI:29105"/>
    </ligand>
</feature>
<comment type="similarity">
    <text evidence="2 6">Belongs to the KduI family.</text>
</comment>
<reference evidence="8 9" key="1">
    <citation type="submission" date="2019-06" db="EMBL/GenBank/DDBJ databases">
        <title>Spirosoma utsteinense sp. nov. isolated from Antarctic ice-free soils.</title>
        <authorList>
            <person name="Tahon G."/>
        </authorList>
    </citation>
    <scope>NUCLEOTIDE SEQUENCE [LARGE SCALE GENOMIC DNA]</scope>
    <source>
        <strain evidence="8 9">LMG 31447</strain>
    </source>
</reference>
<dbReference type="CDD" id="cd20491">
    <property type="entry name" value="cupin_KduI_C"/>
    <property type="match status" value="1"/>
</dbReference>
<dbReference type="RefSeq" id="WP_186736879.1">
    <property type="nucleotide sequence ID" value="NZ_VFIA01000007.1"/>
</dbReference>
<feature type="binding site" evidence="6">
    <location>
        <position position="215"/>
    </location>
    <ligand>
        <name>Zn(2+)</name>
        <dbReference type="ChEBI" id="CHEBI:29105"/>
    </ligand>
</feature>
<protein>
    <recommendedName>
        <fullName evidence="6">4-deoxy-L-threo-5-hexosulose-uronate ketol-isomerase</fullName>
        <ecNumber evidence="6">5.3.1.17</ecNumber>
    </recommendedName>
    <alternativeName>
        <fullName evidence="6">5-keto-4-deoxyuronate isomerase</fullName>
    </alternativeName>
    <alternativeName>
        <fullName evidence="6">DKI isomerase</fullName>
    </alternativeName>
</protein>
<evidence type="ECO:0000256" key="2">
    <source>
        <dbReference type="ARBA" id="ARBA00008086"/>
    </source>
</evidence>
<evidence type="ECO:0000313" key="9">
    <source>
        <dbReference type="Proteomes" id="UP000700732"/>
    </source>
</evidence>
<gene>
    <name evidence="6" type="primary">kduI</name>
    <name evidence="8" type="ORF">FH603_1572</name>
</gene>
<evidence type="ECO:0000256" key="6">
    <source>
        <dbReference type="HAMAP-Rule" id="MF_00687"/>
    </source>
</evidence>
<keyword evidence="3 6" id="KW-0479">Metal-binding</keyword>
<comment type="function">
    <text evidence="6">Catalyzes the isomerization of 5-dehydro-4-deoxy-D-glucuronate to 3-deoxy-D-glycero-2,5-hexodiulosonate.</text>
</comment>
<keyword evidence="9" id="KW-1185">Reference proteome</keyword>